<comment type="caution">
    <text evidence="1">The sequence shown here is derived from an EMBL/GenBank/DDBJ whole genome shotgun (WGS) entry which is preliminary data.</text>
</comment>
<evidence type="ECO:0000313" key="2">
    <source>
        <dbReference type="Proteomes" id="UP000293846"/>
    </source>
</evidence>
<dbReference type="SUPFAM" id="SSF51621">
    <property type="entry name" value="Phosphoenolpyruvate/pyruvate domain"/>
    <property type="match status" value="1"/>
</dbReference>
<organism evidence="1 2">
    <name type="scientific">Cytobacillus praedii</name>
    <dbReference type="NCBI Taxonomy" id="1742358"/>
    <lineage>
        <taxon>Bacteria</taxon>
        <taxon>Bacillati</taxon>
        <taxon>Bacillota</taxon>
        <taxon>Bacilli</taxon>
        <taxon>Bacillales</taxon>
        <taxon>Bacillaceae</taxon>
        <taxon>Cytobacillus</taxon>
    </lineage>
</organism>
<dbReference type="PANTHER" id="PTHR42905">
    <property type="entry name" value="PHOSPHOENOLPYRUVATE CARBOXYLASE"/>
    <property type="match status" value="1"/>
</dbReference>
<dbReference type="STRING" id="1742358.GCA_001439605_04321"/>
<dbReference type="Gene3D" id="3.20.20.60">
    <property type="entry name" value="Phosphoenolpyruvate-binding domains"/>
    <property type="match status" value="1"/>
</dbReference>
<reference evidence="1 2" key="1">
    <citation type="submission" date="2019-03" db="EMBL/GenBank/DDBJ databases">
        <authorList>
            <person name="Jensen L."/>
            <person name="Storgaard J."/>
            <person name="Sulaj E."/>
            <person name="Schramm A."/>
            <person name="Marshall I.P.G."/>
        </authorList>
    </citation>
    <scope>NUCLEOTIDE SEQUENCE [LARGE SCALE GENOMIC DNA]</scope>
    <source>
        <strain evidence="1 2">2017H2G3</strain>
    </source>
</reference>
<sequence>MNKIQQFNDMHSTVELLFLGNAWDLLSALTLEKAGFKAIGTTSWGIANSLGYADGELIDFQRHLEIIKNIAQNVKVPVSADIEAGYGEDAQTIVENVLRTADIGVAGINIEDSYKKQHGLQEIAKHCSLLNNIRTALENHGYKDFYINARTDTYLQKQSPLLETIERAKSYVESGASGIFVPGLMAEDEIREFTINVKAPLNVLSLPGLTNCNKLKDLGVRRFSFGNALSDKIIAYLEKNASELIALMDTSHLYENEKEKK</sequence>
<dbReference type="GO" id="GO:0016829">
    <property type="term" value="F:lyase activity"/>
    <property type="evidence" value="ECO:0007669"/>
    <property type="project" value="UniProtKB-KW"/>
</dbReference>
<dbReference type="OrthoDB" id="9780430at2"/>
<dbReference type="AlphaFoldDB" id="A0A4R1AT35"/>
<gene>
    <name evidence="1" type="ORF">E0Y62_14850</name>
</gene>
<name>A0A4R1AT35_9BACI</name>
<protein>
    <submittedName>
        <fullName evidence="1">Isocitrate lyase/phosphoenolpyruvate mutase family protein</fullName>
    </submittedName>
</protein>
<dbReference type="EMBL" id="SJTH01000018">
    <property type="protein sequence ID" value="TCJ03371.1"/>
    <property type="molecule type" value="Genomic_DNA"/>
</dbReference>
<dbReference type="Proteomes" id="UP000293846">
    <property type="component" value="Unassembled WGS sequence"/>
</dbReference>
<dbReference type="CDD" id="cd00377">
    <property type="entry name" value="ICL_PEPM"/>
    <property type="match status" value="1"/>
</dbReference>
<keyword evidence="1" id="KW-0456">Lyase</keyword>
<dbReference type="PANTHER" id="PTHR42905:SF16">
    <property type="entry name" value="CARBOXYPHOSPHONOENOLPYRUVATE PHOSPHONOMUTASE-LIKE PROTEIN (AFU_ORTHOLOGUE AFUA_5G07230)"/>
    <property type="match status" value="1"/>
</dbReference>
<keyword evidence="1" id="KW-0670">Pyruvate</keyword>
<dbReference type="InterPro" id="IPR039556">
    <property type="entry name" value="ICL/PEPM"/>
</dbReference>
<dbReference type="Pfam" id="PF13714">
    <property type="entry name" value="PEP_mutase"/>
    <property type="match status" value="1"/>
</dbReference>
<keyword evidence="2" id="KW-1185">Reference proteome</keyword>
<dbReference type="InterPro" id="IPR015813">
    <property type="entry name" value="Pyrv/PenolPyrv_kinase-like_dom"/>
</dbReference>
<proteinExistence type="predicted"/>
<dbReference type="RefSeq" id="WP_131237536.1">
    <property type="nucleotide sequence ID" value="NZ_SJTH01000018.1"/>
</dbReference>
<evidence type="ECO:0000313" key="1">
    <source>
        <dbReference type="EMBL" id="TCJ03371.1"/>
    </source>
</evidence>
<accession>A0A4R1AT35</accession>
<dbReference type="InterPro" id="IPR040442">
    <property type="entry name" value="Pyrv_kinase-like_dom_sf"/>
</dbReference>